<sequence>MKTILLHIDHDRAMPARLQVALDLARACNGHITCLQAVSYDVFMPGDFYGSAIAAALPVIKENAEKLRAQTEAALEHEGVPFDWRFEYGVAAQRLIAASPLADIALLGPAETGGDGRGPSALVGDVVLRAGLPVLVVPENAKSFDVGAPMLVAWNGSAESARALRAAVPLLACACEVTLACVTEDAAKTGFDLPSTEGAKYLARHGIACEMVELPRGEGDVAATLLAAAGVRGCGLIAMGAYGHTRLAELVLGGVTRRMLSAPEIPVLLAH</sequence>
<dbReference type="OrthoDB" id="9804721at2"/>
<accession>A0A192D549</accession>
<evidence type="ECO:0000256" key="1">
    <source>
        <dbReference type="ARBA" id="ARBA00008791"/>
    </source>
</evidence>
<dbReference type="CDD" id="cd00293">
    <property type="entry name" value="USP-like"/>
    <property type="match status" value="1"/>
</dbReference>
<name>A0A192D549_9SPHN</name>
<keyword evidence="4" id="KW-1185">Reference proteome</keyword>
<dbReference type="STRING" id="1112.A9D12_09625"/>
<comment type="similarity">
    <text evidence="1">Belongs to the universal stress protein A family.</text>
</comment>
<dbReference type="Proteomes" id="UP000078263">
    <property type="component" value="Chromosome"/>
</dbReference>
<dbReference type="PANTHER" id="PTHR46268:SF15">
    <property type="entry name" value="UNIVERSAL STRESS PROTEIN HP_0031"/>
    <property type="match status" value="1"/>
</dbReference>
<protein>
    <submittedName>
        <fullName evidence="3">Universal stress protein family domain protein</fullName>
    </submittedName>
</protein>
<dbReference type="AlphaFoldDB" id="A0A192D549"/>
<proteinExistence type="inferred from homology"/>
<evidence type="ECO:0000313" key="3">
    <source>
        <dbReference type="EMBL" id="ANK13161.1"/>
    </source>
</evidence>
<reference evidence="3 4" key="1">
    <citation type="submission" date="2016-05" db="EMBL/GenBank/DDBJ databases">
        <title>Compelete Genome Sequence of Bacteriochlorophyll-Synthesizing Bacterium Porphyrobacter neustonensis DSM 9434.</title>
        <authorList>
            <person name="Shi X.-L."/>
            <person name="Wu Y.-H."/>
            <person name="Cheng H."/>
            <person name="Xu L."/>
            <person name="Zhang X.-Q."/>
            <person name="Wang C.-S."/>
            <person name="Xu X.-W."/>
        </authorList>
    </citation>
    <scope>NUCLEOTIDE SEQUENCE [LARGE SCALE GENOMIC DNA]</scope>
    <source>
        <strain evidence="3 4">DSM 9434</strain>
    </source>
</reference>
<organism evidence="3 4">
    <name type="scientific">Erythrobacter neustonensis</name>
    <dbReference type="NCBI Taxonomy" id="1112"/>
    <lineage>
        <taxon>Bacteria</taxon>
        <taxon>Pseudomonadati</taxon>
        <taxon>Pseudomonadota</taxon>
        <taxon>Alphaproteobacteria</taxon>
        <taxon>Sphingomonadales</taxon>
        <taxon>Erythrobacteraceae</taxon>
        <taxon>Erythrobacter/Porphyrobacter group</taxon>
        <taxon>Erythrobacter</taxon>
    </lineage>
</organism>
<dbReference type="InterPro" id="IPR006015">
    <property type="entry name" value="Universal_stress_UspA"/>
</dbReference>
<dbReference type="EMBL" id="CP016033">
    <property type="protein sequence ID" value="ANK13161.1"/>
    <property type="molecule type" value="Genomic_DNA"/>
</dbReference>
<dbReference type="RefSeq" id="WP_068351229.1">
    <property type="nucleotide sequence ID" value="NZ_CP016033.1"/>
</dbReference>
<dbReference type="Gene3D" id="3.40.50.12370">
    <property type="match status" value="1"/>
</dbReference>
<dbReference type="InterPro" id="IPR006016">
    <property type="entry name" value="UspA"/>
</dbReference>
<evidence type="ECO:0000259" key="2">
    <source>
        <dbReference type="Pfam" id="PF00582"/>
    </source>
</evidence>
<dbReference type="Pfam" id="PF00582">
    <property type="entry name" value="Usp"/>
    <property type="match status" value="1"/>
</dbReference>
<dbReference type="PRINTS" id="PR01438">
    <property type="entry name" value="UNVRSLSTRESS"/>
</dbReference>
<dbReference type="PANTHER" id="PTHR46268">
    <property type="entry name" value="STRESS RESPONSE PROTEIN NHAX"/>
    <property type="match status" value="1"/>
</dbReference>
<feature type="domain" description="UspA" evidence="2">
    <location>
        <begin position="150"/>
        <end position="270"/>
    </location>
</feature>
<dbReference type="KEGG" id="pns:A9D12_09625"/>
<dbReference type="SUPFAM" id="SSF52402">
    <property type="entry name" value="Adenine nucleotide alpha hydrolases-like"/>
    <property type="match status" value="2"/>
</dbReference>
<gene>
    <name evidence="3" type="ORF">A9D12_09625</name>
</gene>
<evidence type="ECO:0000313" key="4">
    <source>
        <dbReference type="Proteomes" id="UP000078263"/>
    </source>
</evidence>